<organism evidence="1 2">
    <name type="scientific">candidate division WOR-1 bacterium DG_54_3</name>
    <dbReference type="NCBI Taxonomy" id="1703775"/>
    <lineage>
        <taxon>Bacteria</taxon>
        <taxon>Bacillati</taxon>
        <taxon>Saganbacteria</taxon>
    </lineage>
</organism>
<accession>A0A0S7XTA7</accession>
<evidence type="ECO:0000313" key="1">
    <source>
        <dbReference type="EMBL" id="KPJ65100.1"/>
    </source>
</evidence>
<dbReference type="EMBL" id="LIZX01000136">
    <property type="protein sequence ID" value="KPJ65100.1"/>
    <property type="molecule type" value="Genomic_DNA"/>
</dbReference>
<dbReference type="Proteomes" id="UP000051861">
    <property type="component" value="Unassembled WGS sequence"/>
</dbReference>
<name>A0A0S7XTA7_UNCSA</name>
<gene>
    <name evidence="1" type="ORF">AMJ44_11030</name>
</gene>
<reference evidence="1 2" key="1">
    <citation type="journal article" date="2015" name="Microbiome">
        <title>Genomic resolution of linkages in carbon, nitrogen, and sulfur cycling among widespread estuary sediment bacteria.</title>
        <authorList>
            <person name="Baker B.J."/>
            <person name="Lazar C.S."/>
            <person name="Teske A.P."/>
            <person name="Dick G.J."/>
        </authorList>
    </citation>
    <scope>NUCLEOTIDE SEQUENCE [LARGE SCALE GENOMIC DNA]</scope>
    <source>
        <strain evidence="1">DG_54_3</strain>
    </source>
</reference>
<dbReference type="AlphaFoldDB" id="A0A0S7XTA7"/>
<comment type="caution">
    <text evidence="1">The sequence shown here is derived from an EMBL/GenBank/DDBJ whole genome shotgun (WGS) entry which is preliminary data.</text>
</comment>
<proteinExistence type="predicted"/>
<protein>
    <submittedName>
        <fullName evidence="1">Uncharacterized protein</fullName>
    </submittedName>
</protein>
<evidence type="ECO:0000313" key="2">
    <source>
        <dbReference type="Proteomes" id="UP000051861"/>
    </source>
</evidence>
<sequence length="432" mass="47518">MNILVDHTSFHTLNAGPHQSRPASAVLGILQFFEELLLSQTVWFADTEGTRTLSGTQRVVDALQNVGLANSTNTGLVRRANFSPESFRNVIQLASNFLSNHLVLPGPTNALISDLRERGQVDAGPLRPAGVLPIDFHELLRKIGQWSSENREEVIQQAVVDREFNSTVSPFLVSEPLFTWLEACLALVPEPDDPVYNHLVTLARLSINRSLAASISKEVSTVKGGHLVIYAPAYARAKALAANYLPPTAVGLYFLREKLPELYGKAQIHKSPISIPYSTAFTMPVLGAWLMLSLPSDATLPDYLAEIAEKRESRAFVALRCWLAGEPSAEEIDILISKVQRRLKVPRHSPTRATTWAELSMTRPPNVGIKVERDVSTVANLSMRRCVRSRRTGSTVALLTGCLDTLLKDASIADDLVTRTQRLLESSGLTRA</sequence>